<evidence type="ECO:0000256" key="1">
    <source>
        <dbReference type="ARBA" id="ARBA00012787"/>
    </source>
</evidence>
<reference evidence="6" key="1">
    <citation type="submission" date="2020-05" db="EMBL/GenBank/DDBJ databases">
        <authorList>
            <person name="Chiriac C."/>
            <person name="Salcher M."/>
            <person name="Ghai R."/>
            <person name="Kavagutti S V."/>
        </authorList>
    </citation>
    <scope>NUCLEOTIDE SEQUENCE</scope>
</reference>
<dbReference type="CDD" id="cd02573">
    <property type="entry name" value="PseudoU_synth_EcTruB"/>
    <property type="match status" value="1"/>
</dbReference>
<dbReference type="Gene3D" id="3.30.2350.10">
    <property type="entry name" value="Pseudouridine synthase"/>
    <property type="match status" value="1"/>
</dbReference>
<sequence>MGVSDGILVINKPLGITSHDVVAKVRKTLGIRKVGHAGTLDPEASGVLVLGVNRGTRLMQYFVGDNKRYEAKIRLGVATISDDAAGEVISVTPNSLTVEQITVELNNFVGSIMQRPSSVSAIKVNGTRAHDLVRAGVELVLPERPVTVHQIELTGINGVTYSEKPITEISVKVHCSSGTYVRALARDLGAALKVGGSVLSLKRTQAGVFNLADAIELADLTIDAKLLSPGDVAKRIMNVQVINSAHILDLAHGRSILLPTPDTNPLALLDEAGNLISIGELSNGIFQPVNVFVTPVELLDV</sequence>
<dbReference type="PANTHER" id="PTHR13767">
    <property type="entry name" value="TRNA-PSEUDOURIDINE SYNTHASE"/>
    <property type="match status" value="1"/>
</dbReference>
<dbReference type="InterPro" id="IPR014780">
    <property type="entry name" value="tRNA_psdUridine_synth_TruB"/>
</dbReference>
<keyword evidence="2" id="KW-0819">tRNA processing</keyword>
<dbReference type="GO" id="GO:0003723">
    <property type="term" value="F:RNA binding"/>
    <property type="evidence" value="ECO:0007669"/>
    <property type="project" value="InterPro"/>
</dbReference>
<dbReference type="GO" id="GO:0160148">
    <property type="term" value="F:tRNA pseudouridine(55) synthase activity"/>
    <property type="evidence" value="ECO:0007669"/>
    <property type="project" value="UniProtKB-EC"/>
</dbReference>
<dbReference type="EC" id="5.4.99.25" evidence="1"/>
<evidence type="ECO:0000259" key="4">
    <source>
        <dbReference type="Pfam" id="PF01509"/>
    </source>
</evidence>
<evidence type="ECO:0000259" key="5">
    <source>
        <dbReference type="Pfam" id="PF16198"/>
    </source>
</evidence>
<dbReference type="InterPro" id="IPR020103">
    <property type="entry name" value="PsdUridine_synth_cat_dom_sf"/>
</dbReference>
<gene>
    <name evidence="6" type="ORF">UFOPK1726_01163</name>
</gene>
<dbReference type="EMBL" id="CAEZTT010000177">
    <property type="protein sequence ID" value="CAB4584906.1"/>
    <property type="molecule type" value="Genomic_DNA"/>
</dbReference>
<evidence type="ECO:0000256" key="3">
    <source>
        <dbReference type="ARBA" id="ARBA00023235"/>
    </source>
</evidence>
<dbReference type="GO" id="GO:1990481">
    <property type="term" value="P:mRNA pseudouridine synthesis"/>
    <property type="evidence" value="ECO:0007669"/>
    <property type="project" value="TreeGrafter"/>
</dbReference>
<dbReference type="Pfam" id="PF01509">
    <property type="entry name" value="TruB_N"/>
    <property type="match status" value="1"/>
</dbReference>
<organism evidence="6">
    <name type="scientific">freshwater metagenome</name>
    <dbReference type="NCBI Taxonomy" id="449393"/>
    <lineage>
        <taxon>unclassified sequences</taxon>
        <taxon>metagenomes</taxon>
        <taxon>ecological metagenomes</taxon>
    </lineage>
</organism>
<name>A0A6J6F8H2_9ZZZZ</name>
<dbReference type="PANTHER" id="PTHR13767:SF2">
    <property type="entry name" value="PSEUDOURIDYLATE SYNTHASE TRUB1"/>
    <property type="match status" value="1"/>
</dbReference>
<accession>A0A6J6F8H2</accession>
<protein>
    <recommendedName>
        <fullName evidence="1">tRNA pseudouridine(55) synthase</fullName>
        <ecNumber evidence="1">5.4.99.25</ecNumber>
    </recommendedName>
</protein>
<dbReference type="Pfam" id="PF16198">
    <property type="entry name" value="TruB_C_2"/>
    <property type="match status" value="1"/>
</dbReference>
<dbReference type="GO" id="GO:0006400">
    <property type="term" value="P:tRNA modification"/>
    <property type="evidence" value="ECO:0007669"/>
    <property type="project" value="TreeGrafter"/>
</dbReference>
<feature type="domain" description="Pseudouridine synthase II N-terminal" evidence="4">
    <location>
        <begin position="26"/>
        <end position="181"/>
    </location>
</feature>
<dbReference type="AlphaFoldDB" id="A0A6J6F8H2"/>
<evidence type="ECO:0000313" key="6">
    <source>
        <dbReference type="EMBL" id="CAB4584906.1"/>
    </source>
</evidence>
<dbReference type="NCBIfam" id="TIGR00431">
    <property type="entry name" value="TruB"/>
    <property type="match status" value="1"/>
</dbReference>
<proteinExistence type="inferred from homology"/>
<feature type="domain" description="tRNA pseudouridylate synthase B C-terminal" evidence="5">
    <location>
        <begin position="182"/>
        <end position="221"/>
    </location>
</feature>
<dbReference type="InterPro" id="IPR032819">
    <property type="entry name" value="TruB_C"/>
</dbReference>
<keyword evidence="3" id="KW-0413">Isomerase</keyword>
<dbReference type="SUPFAM" id="SSF55120">
    <property type="entry name" value="Pseudouridine synthase"/>
    <property type="match status" value="1"/>
</dbReference>
<evidence type="ECO:0000256" key="2">
    <source>
        <dbReference type="ARBA" id="ARBA00022694"/>
    </source>
</evidence>
<dbReference type="HAMAP" id="MF_01080">
    <property type="entry name" value="TruB_bact"/>
    <property type="match status" value="1"/>
</dbReference>
<dbReference type="InterPro" id="IPR002501">
    <property type="entry name" value="PsdUridine_synth_N"/>
</dbReference>